<dbReference type="Gene3D" id="1.10.357.40">
    <property type="entry name" value="YbiA-like"/>
    <property type="match status" value="1"/>
</dbReference>
<dbReference type="AlphaFoldDB" id="A0A433JHX0"/>
<dbReference type="OrthoDB" id="5650400at2"/>
<proteinExistence type="predicted"/>
<protein>
    <submittedName>
        <fullName evidence="1">NADAR family protein</fullName>
    </submittedName>
</protein>
<name>A0A433JHX0_9GAMM</name>
<keyword evidence="2" id="KW-1185">Reference proteome</keyword>
<evidence type="ECO:0000313" key="1">
    <source>
        <dbReference type="EMBL" id="RUQ84459.1"/>
    </source>
</evidence>
<comment type="caution">
    <text evidence="1">The sequence shown here is derived from an EMBL/GenBank/DDBJ whole genome shotgun (WGS) entry which is preliminary data.</text>
</comment>
<evidence type="ECO:0000313" key="2">
    <source>
        <dbReference type="Proteomes" id="UP000288012"/>
    </source>
</evidence>
<organism evidence="1 2">
    <name type="scientific">Legionella septentrionalis</name>
    <dbReference type="NCBI Taxonomy" id="2498109"/>
    <lineage>
        <taxon>Bacteria</taxon>
        <taxon>Pseudomonadati</taxon>
        <taxon>Pseudomonadota</taxon>
        <taxon>Gammaproteobacteria</taxon>
        <taxon>Legionellales</taxon>
        <taxon>Legionellaceae</taxon>
        <taxon>Legionella</taxon>
    </lineage>
</organism>
<dbReference type="Proteomes" id="UP000288012">
    <property type="component" value="Unassembled WGS sequence"/>
</dbReference>
<dbReference type="EMBL" id="RZGR01000027">
    <property type="protein sequence ID" value="RUQ84459.1"/>
    <property type="molecule type" value="Genomic_DNA"/>
</dbReference>
<accession>A0A433JHX0</accession>
<gene>
    <name evidence="1" type="ORF">EKM59_08785</name>
</gene>
<reference evidence="1 2" key="1">
    <citation type="submission" date="2018-12" db="EMBL/GenBank/DDBJ databases">
        <title>Legionella sp,whole genome shotgun sequence.</title>
        <authorList>
            <person name="Wu H."/>
        </authorList>
    </citation>
    <scope>NUCLEOTIDE SEQUENCE [LARGE SCALE GENOMIC DNA]</scope>
    <source>
        <strain evidence="2">km714</strain>
    </source>
</reference>
<dbReference type="SUPFAM" id="SSF143990">
    <property type="entry name" value="YbiA-like"/>
    <property type="match status" value="1"/>
</dbReference>
<dbReference type="RefSeq" id="WP_126954703.1">
    <property type="nucleotide sequence ID" value="NZ_RZGR01000027.1"/>
</dbReference>
<dbReference type="InterPro" id="IPR037238">
    <property type="entry name" value="YbiA-like_sf"/>
</dbReference>
<sequence length="458" mass="51134">MPIPYLQRNGVKIAPFKNPEIEPYGAFANTTEPGEHPIDQTVILGGKNTTLHWPSSEHAFHAQKIIYLKEQLGQNHPAQATLTKMVKEIESTNKVFMPRDDYDPLVRAYLPELRKHGLNVSDKQSFDKLCGADYHAVHNPNGERKTLDFMRTVVQLKLAQNPELREKAIECAKNGIMPVEVSRYDVNWASGDNGKGQNMLGVIILEEGNKLLAQQGGTPAIPNPAQAYRSIQQNQDLSHNALAPLLSPTSKNWVIPNAMPSMSELPSNRFHAFEFDEVVKNLPSRVELETTLRKGKVPLLDREHTILDAYIRSNSNQYKNEAAEIIPQYAVKNVMNDFNTQVNVKAVENSRAGTQGHDNHAIKVTFASQKEAEAFCQKLHKEHGIHSHTFGAGVSKTAQNGSVYLTKQDLEKLTQDSKLCKQSGAGALVYESHVKAYQQHDQQNLKEAVPSLQSMRPS</sequence>